<dbReference type="Proteomes" id="UP000499080">
    <property type="component" value="Unassembled WGS sequence"/>
</dbReference>
<name>A0A4Y2J0S4_ARAVE</name>
<evidence type="ECO:0000313" key="2">
    <source>
        <dbReference type="Proteomes" id="UP000499080"/>
    </source>
</evidence>
<gene>
    <name evidence="1" type="ORF">AVEN_42467_1</name>
</gene>
<proteinExistence type="predicted"/>
<organism evidence="1 2">
    <name type="scientific">Araneus ventricosus</name>
    <name type="common">Orbweaver spider</name>
    <name type="synonym">Epeira ventricosa</name>
    <dbReference type="NCBI Taxonomy" id="182803"/>
    <lineage>
        <taxon>Eukaryota</taxon>
        <taxon>Metazoa</taxon>
        <taxon>Ecdysozoa</taxon>
        <taxon>Arthropoda</taxon>
        <taxon>Chelicerata</taxon>
        <taxon>Arachnida</taxon>
        <taxon>Araneae</taxon>
        <taxon>Araneomorphae</taxon>
        <taxon>Entelegynae</taxon>
        <taxon>Araneoidea</taxon>
        <taxon>Araneidae</taxon>
        <taxon>Araneus</taxon>
    </lineage>
</organism>
<reference evidence="1 2" key="1">
    <citation type="journal article" date="2019" name="Sci. Rep.">
        <title>Orb-weaving spider Araneus ventricosus genome elucidates the spidroin gene catalogue.</title>
        <authorList>
            <person name="Kono N."/>
            <person name="Nakamura H."/>
            <person name="Ohtoshi R."/>
            <person name="Moran D.A.P."/>
            <person name="Shinohara A."/>
            <person name="Yoshida Y."/>
            <person name="Fujiwara M."/>
            <person name="Mori M."/>
            <person name="Tomita M."/>
            <person name="Arakawa K."/>
        </authorList>
    </citation>
    <scope>NUCLEOTIDE SEQUENCE [LARGE SCALE GENOMIC DNA]</scope>
</reference>
<comment type="caution">
    <text evidence="1">The sequence shown here is derived from an EMBL/GenBank/DDBJ whole genome shotgun (WGS) entry which is preliminary data.</text>
</comment>
<keyword evidence="2" id="KW-1185">Reference proteome</keyword>
<protein>
    <submittedName>
        <fullName evidence="1">Uncharacterized protein</fullName>
    </submittedName>
</protein>
<dbReference type="EMBL" id="BGPR01003108">
    <property type="protein sequence ID" value="GBM83783.1"/>
    <property type="molecule type" value="Genomic_DNA"/>
</dbReference>
<dbReference type="AlphaFoldDB" id="A0A4Y2J0S4"/>
<accession>A0A4Y2J0S4</accession>
<sequence>MSKVREIPRALHDSKALLDASFNTVATSSTDVVAIAFLHLPHFTSNDPNSWNLSIVFFRPNEVIEPEPFLKPFNVRNFFNAIAVHSLFLKNSFTSRSPSINDRVMTTFLDAE</sequence>
<evidence type="ECO:0000313" key="1">
    <source>
        <dbReference type="EMBL" id="GBM83783.1"/>
    </source>
</evidence>